<dbReference type="SUPFAM" id="SSF46955">
    <property type="entry name" value="Putative DNA-binding domain"/>
    <property type="match status" value="1"/>
</dbReference>
<dbReference type="STRING" id="1125699.HMPREF9194_01742"/>
<dbReference type="InterPro" id="IPR001789">
    <property type="entry name" value="Sig_transdc_resp-reg_receiver"/>
</dbReference>
<dbReference type="SMART" id="SM00448">
    <property type="entry name" value="REC"/>
    <property type="match status" value="1"/>
</dbReference>
<dbReference type="AlphaFoldDB" id="S3K370"/>
<keyword evidence="1 2" id="KW-0597">Phosphoprotein</keyword>
<dbReference type="RefSeq" id="WP_016526007.1">
    <property type="nucleotide sequence ID" value="NZ_KE332518.1"/>
</dbReference>
<dbReference type="PATRIC" id="fig|1125699.3.peg.1758"/>
<sequence>MSGKTRKTIIYSALEVANICGVVNQTAINWIRNGYLTAFNTPGGQYRVYLDDLIDFMKERNMRIPDDLLNAAGRKVLSASFLIVDDDKGLNTVLAKFLQREFKDATVYQAFDGFEAGTLLANKKPSFIILDLSLPGVDGFKLCKKIRESADYGNPFIFVVTALNEDGLEAKVKELGANEFSRKPLNLTNMAAMCRKYFGTD</sequence>
<accession>S3K370</accession>
<keyword evidence="5" id="KW-1185">Reference proteome</keyword>
<feature type="modified residue" description="4-aspartylphosphate" evidence="2">
    <location>
        <position position="131"/>
    </location>
</feature>
<dbReference type="OrthoDB" id="5416564at2"/>
<dbReference type="EMBL" id="ATFF01000006">
    <property type="protein sequence ID" value="EPF31396.1"/>
    <property type="molecule type" value="Genomic_DNA"/>
</dbReference>
<gene>
    <name evidence="4" type="ORF">HMPREF9194_01742</name>
</gene>
<dbReference type="InterPro" id="IPR009061">
    <property type="entry name" value="DNA-bd_dom_put_sf"/>
</dbReference>
<dbReference type="eggNOG" id="COG0745">
    <property type="taxonomic scope" value="Bacteria"/>
</dbReference>
<comment type="caution">
    <text evidence="4">The sequence shown here is derived from an EMBL/GenBank/DDBJ whole genome shotgun (WGS) entry which is preliminary data.</text>
</comment>
<dbReference type="GO" id="GO:0000160">
    <property type="term" value="P:phosphorelay signal transduction system"/>
    <property type="evidence" value="ECO:0007669"/>
    <property type="project" value="InterPro"/>
</dbReference>
<reference evidence="4 5" key="1">
    <citation type="submission" date="2013-04" db="EMBL/GenBank/DDBJ databases">
        <title>The Genome Sequence of Treponema maltophilum ATCC 51939.</title>
        <authorList>
            <consortium name="The Broad Institute Genomics Platform"/>
            <person name="Earl A."/>
            <person name="Ward D."/>
            <person name="Feldgarden M."/>
            <person name="Gevers D."/>
            <person name="Leonetti C."/>
            <person name="Blanton J.M."/>
            <person name="Dewhirst F.E."/>
            <person name="Izard J."/>
            <person name="Walker B."/>
            <person name="Young S."/>
            <person name="Zeng Q."/>
            <person name="Gargeya S."/>
            <person name="Fitzgerald M."/>
            <person name="Haas B."/>
            <person name="Abouelleil A."/>
            <person name="Allen A.W."/>
            <person name="Alvarado L."/>
            <person name="Arachchi H.M."/>
            <person name="Berlin A.M."/>
            <person name="Chapman S.B."/>
            <person name="Gainer-Dewar J."/>
            <person name="Goldberg J."/>
            <person name="Griggs A."/>
            <person name="Gujja S."/>
            <person name="Hansen M."/>
            <person name="Howarth C."/>
            <person name="Imamovic A."/>
            <person name="Ireland A."/>
            <person name="Larimer J."/>
            <person name="McCowan C."/>
            <person name="Murphy C."/>
            <person name="Pearson M."/>
            <person name="Poon T.W."/>
            <person name="Priest M."/>
            <person name="Roberts A."/>
            <person name="Saif S."/>
            <person name="Shea T."/>
            <person name="Sisk P."/>
            <person name="Sykes S."/>
            <person name="Wortman J."/>
            <person name="Nusbaum C."/>
            <person name="Birren B."/>
        </authorList>
    </citation>
    <scope>NUCLEOTIDE SEQUENCE [LARGE SCALE GENOMIC DNA]</scope>
    <source>
        <strain evidence="4 5">ATCC 51939</strain>
    </source>
</reference>
<dbReference type="Pfam" id="PF12728">
    <property type="entry name" value="HTH_17"/>
    <property type="match status" value="1"/>
</dbReference>
<evidence type="ECO:0000256" key="1">
    <source>
        <dbReference type="ARBA" id="ARBA00022553"/>
    </source>
</evidence>
<dbReference type="PROSITE" id="PS50110">
    <property type="entry name" value="RESPONSE_REGULATORY"/>
    <property type="match status" value="1"/>
</dbReference>
<dbReference type="Proteomes" id="UP000014541">
    <property type="component" value="Unassembled WGS sequence"/>
</dbReference>
<feature type="domain" description="Response regulatory" evidence="3">
    <location>
        <begin position="80"/>
        <end position="198"/>
    </location>
</feature>
<evidence type="ECO:0000256" key="2">
    <source>
        <dbReference type="PROSITE-ProRule" id="PRU00169"/>
    </source>
</evidence>
<dbReference type="InterPro" id="IPR041657">
    <property type="entry name" value="HTH_17"/>
</dbReference>
<protein>
    <recommendedName>
        <fullName evidence="3">Response regulatory domain-containing protein</fullName>
    </recommendedName>
</protein>
<evidence type="ECO:0000259" key="3">
    <source>
        <dbReference type="PROSITE" id="PS50110"/>
    </source>
</evidence>
<evidence type="ECO:0000313" key="5">
    <source>
        <dbReference type="Proteomes" id="UP000014541"/>
    </source>
</evidence>
<evidence type="ECO:0000313" key="4">
    <source>
        <dbReference type="EMBL" id="EPF31396.1"/>
    </source>
</evidence>
<dbReference type="InterPro" id="IPR050595">
    <property type="entry name" value="Bact_response_regulator"/>
</dbReference>
<dbReference type="Gene3D" id="3.40.50.2300">
    <property type="match status" value="1"/>
</dbReference>
<dbReference type="SUPFAM" id="SSF52172">
    <property type="entry name" value="CheY-like"/>
    <property type="match status" value="1"/>
</dbReference>
<proteinExistence type="predicted"/>
<organism evidence="4 5">
    <name type="scientific">Treponema maltophilum ATCC 51939</name>
    <dbReference type="NCBI Taxonomy" id="1125699"/>
    <lineage>
        <taxon>Bacteria</taxon>
        <taxon>Pseudomonadati</taxon>
        <taxon>Spirochaetota</taxon>
        <taxon>Spirochaetia</taxon>
        <taxon>Spirochaetales</taxon>
        <taxon>Treponemataceae</taxon>
        <taxon>Treponema</taxon>
    </lineage>
</organism>
<dbReference type="InterPro" id="IPR011006">
    <property type="entry name" value="CheY-like_superfamily"/>
</dbReference>
<dbReference type="HOGENOM" id="CLU_092045_0_0_12"/>
<dbReference type="PANTHER" id="PTHR44591:SF3">
    <property type="entry name" value="RESPONSE REGULATORY DOMAIN-CONTAINING PROTEIN"/>
    <property type="match status" value="1"/>
</dbReference>
<name>S3K370_TREMA</name>
<dbReference type="Pfam" id="PF00072">
    <property type="entry name" value="Response_reg"/>
    <property type="match status" value="1"/>
</dbReference>
<dbReference type="PANTHER" id="PTHR44591">
    <property type="entry name" value="STRESS RESPONSE REGULATOR PROTEIN 1"/>
    <property type="match status" value="1"/>
</dbReference>